<reference evidence="5" key="1">
    <citation type="journal article" date="2014" name="Front. Microbiol.">
        <title>High frequency of phylogenetically diverse reductive dehalogenase-homologous genes in deep subseafloor sedimentary metagenomes.</title>
        <authorList>
            <person name="Kawai M."/>
            <person name="Futagami T."/>
            <person name="Toyoda A."/>
            <person name="Takaki Y."/>
            <person name="Nishi S."/>
            <person name="Hori S."/>
            <person name="Arai W."/>
            <person name="Tsubouchi T."/>
            <person name="Morono Y."/>
            <person name="Uchiyama I."/>
            <person name="Ito T."/>
            <person name="Fujiyama A."/>
            <person name="Inagaki F."/>
            <person name="Takami H."/>
        </authorList>
    </citation>
    <scope>NUCLEOTIDE SEQUENCE</scope>
    <source>
        <strain evidence="5">Expedition CK06-06</strain>
    </source>
</reference>
<dbReference type="AlphaFoldDB" id="X1AEV6"/>
<dbReference type="Pfam" id="PF00827">
    <property type="entry name" value="Ribosomal_L15e"/>
    <property type="match status" value="1"/>
</dbReference>
<proteinExistence type="inferred from homology"/>
<dbReference type="GO" id="GO:0002181">
    <property type="term" value="P:cytoplasmic translation"/>
    <property type="evidence" value="ECO:0007669"/>
    <property type="project" value="TreeGrafter"/>
</dbReference>
<dbReference type="SMART" id="SM01384">
    <property type="entry name" value="Ribosomal_L15e"/>
    <property type="match status" value="1"/>
</dbReference>
<dbReference type="PANTHER" id="PTHR11847:SF4">
    <property type="entry name" value="LARGE RIBOSOMAL SUBUNIT PROTEIN EL15"/>
    <property type="match status" value="1"/>
</dbReference>
<comment type="similarity">
    <text evidence="1">Belongs to the eukaryotic ribosomal protein eL15 family.</text>
</comment>
<dbReference type="EMBL" id="BART01004471">
    <property type="protein sequence ID" value="GAG71253.1"/>
    <property type="molecule type" value="Genomic_DNA"/>
</dbReference>
<evidence type="ECO:0000256" key="3">
    <source>
        <dbReference type="ARBA" id="ARBA00023274"/>
    </source>
</evidence>
<evidence type="ECO:0008006" key="6">
    <source>
        <dbReference type="Google" id="ProtNLM"/>
    </source>
</evidence>
<protein>
    <recommendedName>
        <fullName evidence="6">50S ribosomal protein L15e</fullName>
    </recommendedName>
</protein>
<feature type="region of interest" description="Disordered" evidence="4">
    <location>
        <begin position="90"/>
        <end position="128"/>
    </location>
</feature>
<evidence type="ECO:0000313" key="5">
    <source>
        <dbReference type="EMBL" id="GAG71253.1"/>
    </source>
</evidence>
<evidence type="ECO:0000256" key="2">
    <source>
        <dbReference type="ARBA" id="ARBA00022980"/>
    </source>
</evidence>
<organism evidence="5">
    <name type="scientific">marine sediment metagenome</name>
    <dbReference type="NCBI Taxonomy" id="412755"/>
    <lineage>
        <taxon>unclassified sequences</taxon>
        <taxon>metagenomes</taxon>
        <taxon>ecological metagenomes</taxon>
    </lineage>
</organism>
<gene>
    <name evidence="5" type="ORF">S01H4_11194</name>
</gene>
<dbReference type="GO" id="GO:0022625">
    <property type="term" value="C:cytosolic large ribosomal subunit"/>
    <property type="evidence" value="ECO:0007669"/>
    <property type="project" value="TreeGrafter"/>
</dbReference>
<feature type="compositionally biased region" description="Basic residues" evidence="4">
    <location>
        <begin position="1"/>
        <end position="17"/>
    </location>
</feature>
<evidence type="ECO:0000256" key="1">
    <source>
        <dbReference type="ARBA" id="ARBA00006857"/>
    </source>
</evidence>
<accession>X1AEV6</accession>
<dbReference type="SUPFAM" id="SSF54189">
    <property type="entry name" value="Ribosomal proteins S24e, L23 and L15e"/>
    <property type="match status" value="1"/>
</dbReference>
<sequence>RKGGMHKVRPKRGRKPRAMGVSKYTTGKNLQWVAEERVQRKYPNLEVLNSYKVYADGRNWYYEVIMVDKNHPVIKSDPKINWICEPQHTRRVTRGLSSSGKKARGLYKKGWGSEKTRPSLGANKGRGK</sequence>
<feature type="non-terminal residue" evidence="5">
    <location>
        <position position="1"/>
    </location>
</feature>
<dbReference type="InterPro" id="IPR012678">
    <property type="entry name" value="Ribosomal_uL23/eL15/eS24_sf"/>
</dbReference>
<feature type="region of interest" description="Disordered" evidence="4">
    <location>
        <begin position="1"/>
        <end position="22"/>
    </location>
</feature>
<keyword evidence="2" id="KW-0689">Ribosomal protein</keyword>
<dbReference type="GO" id="GO:0003735">
    <property type="term" value="F:structural constituent of ribosome"/>
    <property type="evidence" value="ECO:0007669"/>
    <property type="project" value="InterPro"/>
</dbReference>
<dbReference type="GO" id="GO:0003723">
    <property type="term" value="F:RNA binding"/>
    <property type="evidence" value="ECO:0007669"/>
    <property type="project" value="TreeGrafter"/>
</dbReference>
<dbReference type="InterPro" id="IPR024794">
    <property type="entry name" value="Rbsml_eL15_core_dom_sf"/>
</dbReference>
<dbReference type="InterPro" id="IPR000439">
    <property type="entry name" value="Ribosomal_eL15"/>
</dbReference>
<dbReference type="Gene3D" id="3.40.1120.10">
    <property type="entry name" value="Ribosomal protein l15e"/>
    <property type="match status" value="1"/>
</dbReference>
<keyword evidence="3" id="KW-0687">Ribonucleoprotein</keyword>
<dbReference type="PANTHER" id="PTHR11847">
    <property type="entry name" value="RIBOSOMAL PROTEIN L15"/>
    <property type="match status" value="1"/>
</dbReference>
<name>X1AEV6_9ZZZZ</name>
<evidence type="ECO:0000256" key="4">
    <source>
        <dbReference type="SAM" id="MobiDB-lite"/>
    </source>
</evidence>
<comment type="caution">
    <text evidence="5">The sequence shown here is derived from an EMBL/GenBank/DDBJ whole genome shotgun (WGS) entry which is preliminary data.</text>
</comment>